<organism evidence="8 9">
    <name type="scientific">Candidatus Opimibacter skivensis</name>
    <dbReference type="NCBI Taxonomy" id="2982028"/>
    <lineage>
        <taxon>Bacteria</taxon>
        <taxon>Pseudomonadati</taxon>
        <taxon>Bacteroidota</taxon>
        <taxon>Saprospiria</taxon>
        <taxon>Saprospirales</taxon>
        <taxon>Saprospiraceae</taxon>
        <taxon>Candidatus Opimibacter</taxon>
    </lineage>
</organism>
<dbReference type="PRINTS" id="PR00606">
    <property type="entry name" value="CYTCHROMECID"/>
</dbReference>
<dbReference type="PROSITE" id="PS51007">
    <property type="entry name" value="CYTC"/>
    <property type="match status" value="1"/>
</dbReference>
<dbReference type="GO" id="GO:0009055">
    <property type="term" value="F:electron transfer activity"/>
    <property type="evidence" value="ECO:0007669"/>
    <property type="project" value="InterPro"/>
</dbReference>
<dbReference type="EMBL" id="JADKGY010000014">
    <property type="protein sequence ID" value="MBK9983241.1"/>
    <property type="molecule type" value="Genomic_DNA"/>
</dbReference>
<evidence type="ECO:0000259" key="7">
    <source>
        <dbReference type="PROSITE" id="PS51007"/>
    </source>
</evidence>
<dbReference type="InterPro" id="IPR036909">
    <property type="entry name" value="Cyt_c-like_dom_sf"/>
</dbReference>
<accession>A0A9D7SW51</accession>
<keyword evidence="4" id="KW-0249">Electron transport</keyword>
<comment type="PTM">
    <text evidence="6">Binds 1 heme c group covalently per subunit.</text>
</comment>
<dbReference type="Pfam" id="PF00034">
    <property type="entry name" value="Cytochrom_C"/>
    <property type="match status" value="1"/>
</dbReference>
<sequence length="74" mass="8281">MKAHIAGERLIDKNDCKTCHNKNVRTIGPSFRQIAQRYPLDDETVATLTNKVIKGGAGIWGSLVVMSAHPRFRF</sequence>
<keyword evidence="1" id="KW-0813">Transport</keyword>
<evidence type="ECO:0000256" key="4">
    <source>
        <dbReference type="ARBA" id="ARBA00022982"/>
    </source>
</evidence>
<gene>
    <name evidence="8" type="ORF">IPP15_12680</name>
</gene>
<dbReference type="AlphaFoldDB" id="A0A9D7SW51"/>
<evidence type="ECO:0000256" key="5">
    <source>
        <dbReference type="ARBA" id="ARBA00023004"/>
    </source>
</evidence>
<comment type="caution">
    <text evidence="8">The sequence shown here is derived from an EMBL/GenBank/DDBJ whole genome shotgun (WGS) entry which is preliminary data.</text>
</comment>
<dbReference type="InterPro" id="IPR009056">
    <property type="entry name" value="Cyt_c-like_dom"/>
</dbReference>
<keyword evidence="2 6" id="KW-0349">Heme</keyword>
<evidence type="ECO:0000313" key="8">
    <source>
        <dbReference type="EMBL" id="MBK9983241.1"/>
    </source>
</evidence>
<dbReference type="InterPro" id="IPR002324">
    <property type="entry name" value="Cyt_c_ID"/>
</dbReference>
<feature type="domain" description="Cytochrome c" evidence="7">
    <location>
        <begin position="2"/>
        <end position="74"/>
    </location>
</feature>
<evidence type="ECO:0000256" key="3">
    <source>
        <dbReference type="ARBA" id="ARBA00022723"/>
    </source>
</evidence>
<evidence type="ECO:0000256" key="6">
    <source>
        <dbReference type="PIRSR" id="PIRSR602324-1"/>
    </source>
</evidence>
<protein>
    <recommendedName>
        <fullName evidence="7">Cytochrome c domain-containing protein</fullName>
    </recommendedName>
</protein>
<dbReference type="GO" id="GO:0005506">
    <property type="term" value="F:iron ion binding"/>
    <property type="evidence" value="ECO:0007669"/>
    <property type="project" value="InterPro"/>
</dbReference>
<evidence type="ECO:0000256" key="1">
    <source>
        <dbReference type="ARBA" id="ARBA00022448"/>
    </source>
</evidence>
<proteinExistence type="predicted"/>
<name>A0A9D7SW51_9BACT</name>
<feature type="binding site" description="covalent" evidence="6">
    <location>
        <position position="16"/>
    </location>
    <ligand>
        <name>heme c</name>
        <dbReference type="ChEBI" id="CHEBI:61717"/>
    </ligand>
</feature>
<feature type="binding site" description="covalent" evidence="6">
    <location>
        <position position="20"/>
    </location>
    <ligand>
        <name>heme c</name>
        <dbReference type="ChEBI" id="CHEBI:61717"/>
    </ligand>
</feature>
<dbReference type="Gene3D" id="1.10.760.10">
    <property type="entry name" value="Cytochrome c-like domain"/>
    <property type="match status" value="1"/>
</dbReference>
<dbReference type="SUPFAM" id="SSF46626">
    <property type="entry name" value="Cytochrome c"/>
    <property type="match status" value="1"/>
</dbReference>
<dbReference type="Proteomes" id="UP000808337">
    <property type="component" value="Unassembled WGS sequence"/>
</dbReference>
<keyword evidence="5 6" id="KW-0408">Iron</keyword>
<evidence type="ECO:0000256" key="2">
    <source>
        <dbReference type="ARBA" id="ARBA00022617"/>
    </source>
</evidence>
<evidence type="ECO:0000313" key="9">
    <source>
        <dbReference type="Proteomes" id="UP000808337"/>
    </source>
</evidence>
<keyword evidence="3 6" id="KW-0479">Metal-binding</keyword>
<reference evidence="8 9" key="1">
    <citation type="submission" date="2020-10" db="EMBL/GenBank/DDBJ databases">
        <title>Connecting structure to function with the recovery of over 1000 high-quality activated sludge metagenome-assembled genomes encoding full-length rRNA genes using long-read sequencing.</title>
        <authorList>
            <person name="Singleton C.M."/>
            <person name="Petriglieri F."/>
            <person name="Kristensen J.M."/>
            <person name="Kirkegaard R.H."/>
            <person name="Michaelsen T.Y."/>
            <person name="Andersen M.H."/>
            <person name="Karst S.M."/>
            <person name="Dueholm M.S."/>
            <person name="Nielsen P.H."/>
            <person name="Albertsen M."/>
        </authorList>
    </citation>
    <scope>NUCLEOTIDE SEQUENCE [LARGE SCALE GENOMIC DNA]</scope>
    <source>
        <strain evidence="8">Ribe_18-Q3-R11-54_MAXAC.273</strain>
    </source>
</reference>
<dbReference type="GO" id="GO:0020037">
    <property type="term" value="F:heme binding"/>
    <property type="evidence" value="ECO:0007669"/>
    <property type="project" value="InterPro"/>
</dbReference>